<dbReference type="AlphaFoldDB" id="A0A2R6AYQ6"/>
<organism evidence="1 2">
    <name type="scientific">Candidatus Marsarchaeota G2 archaeon OSP_D</name>
    <dbReference type="NCBI Taxonomy" id="1978157"/>
    <lineage>
        <taxon>Archaea</taxon>
        <taxon>Candidatus Marsarchaeota</taxon>
        <taxon>Candidatus Marsarchaeota group 2</taxon>
    </lineage>
</organism>
<protein>
    <recommendedName>
        <fullName evidence="3">Transposase</fullName>
    </recommendedName>
</protein>
<sequence length="67" mass="8004">MGVLETQLEVACKLYNTLLHAEQEEYEKNKHSMSRNEFRQLALDLRRRNPEFQALHSQVTQQVAERF</sequence>
<name>A0A2R6AYQ6_9ARCH</name>
<evidence type="ECO:0000313" key="1">
    <source>
        <dbReference type="EMBL" id="PSN91541.1"/>
    </source>
</evidence>
<proteinExistence type="predicted"/>
<evidence type="ECO:0008006" key="3">
    <source>
        <dbReference type="Google" id="ProtNLM"/>
    </source>
</evidence>
<accession>A0A2R6AYQ6</accession>
<reference evidence="1 2" key="1">
    <citation type="submission" date="2017-04" db="EMBL/GenBank/DDBJ databases">
        <title>Novel microbial lineages endemic to geothermal iron-oxide mats fill important gaps in the evolutionary history of Archaea.</title>
        <authorList>
            <person name="Jay Z.J."/>
            <person name="Beam J.P."/>
            <person name="Dlakic M."/>
            <person name="Rusch D.B."/>
            <person name="Kozubal M.A."/>
            <person name="Inskeep W.P."/>
        </authorList>
    </citation>
    <scope>NUCLEOTIDE SEQUENCE [LARGE SCALE GENOMIC DNA]</scope>
    <source>
        <strain evidence="1">OSP_D</strain>
    </source>
</reference>
<comment type="caution">
    <text evidence="1">The sequence shown here is derived from an EMBL/GenBank/DDBJ whole genome shotgun (WGS) entry which is preliminary data.</text>
</comment>
<dbReference type="EMBL" id="NEXE01000023">
    <property type="protein sequence ID" value="PSN91541.1"/>
    <property type="molecule type" value="Genomic_DNA"/>
</dbReference>
<dbReference type="Proteomes" id="UP000240322">
    <property type="component" value="Unassembled WGS sequence"/>
</dbReference>
<evidence type="ECO:0000313" key="2">
    <source>
        <dbReference type="Proteomes" id="UP000240322"/>
    </source>
</evidence>
<gene>
    <name evidence="1" type="ORF">B9Q03_03900</name>
</gene>